<dbReference type="EMBL" id="NMUH01008154">
    <property type="protein sequence ID" value="MQM18385.1"/>
    <property type="molecule type" value="Genomic_DNA"/>
</dbReference>
<protein>
    <submittedName>
        <fullName evidence="1">Uncharacterized protein</fullName>
    </submittedName>
</protein>
<dbReference type="Proteomes" id="UP000652761">
    <property type="component" value="Unassembled WGS sequence"/>
</dbReference>
<evidence type="ECO:0000313" key="2">
    <source>
        <dbReference type="Proteomes" id="UP000652761"/>
    </source>
</evidence>
<comment type="caution">
    <text evidence="1">The sequence shown here is derived from an EMBL/GenBank/DDBJ whole genome shotgun (WGS) entry which is preliminary data.</text>
</comment>
<accession>A0A843XGS9</accession>
<dbReference type="AlphaFoldDB" id="A0A843XGS9"/>
<proteinExistence type="predicted"/>
<reference evidence="1" key="1">
    <citation type="submission" date="2017-07" db="EMBL/GenBank/DDBJ databases">
        <title>Taro Niue Genome Assembly and Annotation.</title>
        <authorList>
            <person name="Atibalentja N."/>
            <person name="Keating K."/>
            <person name="Fields C.J."/>
        </authorList>
    </citation>
    <scope>NUCLEOTIDE SEQUENCE</scope>
    <source>
        <strain evidence="1">Niue_2</strain>
        <tissue evidence="1">Leaf</tissue>
    </source>
</reference>
<name>A0A843XGS9_COLES</name>
<gene>
    <name evidence="1" type="ORF">Taro_051375</name>
</gene>
<organism evidence="1 2">
    <name type="scientific">Colocasia esculenta</name>
    <name type="common">Wild taro</name>
    <name type="synonym">Arum esculentum</name>
    <dbReference type="NCBI Taxonomy" id="4460"/>
    <lineage>
        <taxon>Eukaryota</taxon>
        <taxon>Viridiplantae</taxon>
        <taxon>Streptophyta</taxon>
        <taxon>Embryophyta</taxon>
        <taxon>Tracheophyta</taxon>
        <taxon>Spermatophyta</taxon>
        <taxon>Magnoliopsida</taxon>
        <taxon>Liliopsida</taxon>
        <taxon>Araceae</taxon>
        <taxon>Aroideae</taxon>
        <taxon>Colocasieae</taxon>
        <taxon>Colocasia</taxon>
    </lineage>
</organism>
<feature type="non-terminal residue" evidence="1">
    <location>
        <position position="1"/>
    </location>
</feature>
<sequence length="80" mass="9509">NHWQPITADWFSREKYEKFREDLQGKRIHIDVQFASTAKKRSETNKQNKSKDKLFLCTGSKSFADIYHEEVTYILIIATK</sequence>
<keyword evidence="2" id="KW-1185">Reference proteome</keyword>
<evidence type="ECO:0000313" key="1">
    <source>
        <dbReference type="EMBL" id="MQM18385.1"/>
    </source>
</evidence>